<keyword evidence="1" id="KW-0175">Coiled coil</keyword>
<feature type="compositionally biased region" description="Polar residues" evidence="2">
    <location>
        <begin position="124"/>
        <end position="135"/>
    </location>
</feature>
<evidence type="ECO:0000256" key="2">
    <source>
        <dbReference type="SAM" id="MobiDB-lite"/>
    </source>
</evidence>
<name>A0A8K0TNN6_9PEZI</name>
<accession>A0A8K0TNN6</accession>
<gene>
    <name evidence="3" type="ORF">B0T11DRAFT_6870</name>
</gene>
<sequence>MEESPLIKAHEYARAASAANRQSETTVAINEHALAAGEFANAAMTTTSIDAVRTLKLLENYHLRLAELMKQPHEQKPPAHDTDADTETDEKAGPAPEAEDTPPQTPSDTGKTAPAPQQKKISSRPMTSSIASNLASARGIRARNRGDPVPPSVTSDPASGNLEVSPRRENSGSRSKMKTVLDHSRPTWVPPDNSSHMRKELEALEEEEPPASVSSTTSDDNYSRFYNTFGGLFNKLSAPLAFAGLPLITEESTSSSQDALPQEPPPQQMSPAAKRTRQKAPVSAAEPELSKIYSKATMRAISGHNPSESFYVVPTSGHTMSYANILNYADKEKRRLEASMHSGTGGVMSMMEEDDDDFVDAREIPSGPPSPTFRRRPGGSSIAGSARVRGGGTTPGSKTVEELAMENKSLKEVLDKLSKRLHVFEASAQNSHLALAESMRLRRPGSPMHSSAGSGGGAGGGMEAAAALQAKNKELEEQMASALRRMEQLEEENQRNERSLAKYREKWEKLKAGAKARRSAQGGGSAENVGGGDAEAPPSR</sequence>
<dbReference type="Gene3D" id="1.20.58.80">
    <property type="entry name" value="Phosphotransferase system, lactose/cellobiose-type IIA subunit"/>
    <property type="match status" value="1"/>
</dbReference>
<feature type="compositionally biased region" description="Basic and acidic residues" evidence="2">
    <location>
        <begin position="484"/>
        <end position="511"/>
    </location>
</feature>
<feature type="compositionally biased region" description="Gly residues" evidence="2">
    <location>
        <begin position="453"/>
        <end position="462"/>
    </location>
</feature>
<dbReference type="OrthoDB" id="3197614at2759"/>
<feature type="compositionally biased region" description="Gly residues" evidence="2">
    <location>
        <begin position="521"/>
        <end position="533"/>
    </location>
</feature>
<proteinExistence type="predicted"/>
<feature type="compositionally biased region" description="Polar residues" evidence="2">
    <location>
        <begin position="212"/>
        <end position="222"/>
    </location>
</feature>
<dbReference type="PANTHER" id="PTHR40130:SF1">
    <property type="entry name" value="SPINDLE POLE BODY-ASSOCIATED PROTEIN CUT12 DOMAIN-CONTAINING PROTEIN"/>
    <property type="match status" value="1"/>
</dbReference>
<feature type="coiled-coil region" evidence="1">
    <location>
        <begin position="400"/>
        <end position="427"/>
    </location>
</feature>
<feature type="compositionally biased region" description="Basic and acidic residues" evidence="2">
    <location>
        <begin position="70"/>
        <end position="83"/>
    </location>
</feature>
<dbReference type="SUPFAM" id="SSF140361">
    <property type="entry name" value="MIT domain-like"/>
    <property type="match status" value="1"/>
</dbReference>
<dbReference type="Proteomes" id="UP000813385">
    <property type="component" value="Unassembled WGS sequence"/>
</dbReference>
<organism evidence="3 4">
    <name type="scientific">Plectosphaerella cucumerina</name>
    <dbReference type="NCBI Taxonomy" id="40658"/>
    <lineage>
        <taxon>Eukaryota</taxon>
        <taxon>Fungi</taxon>
        <taxon>Dikarya</taxon>
        <taxon>Ascomycota</taxon>
        <taxon>Pezizomycotina</taxon>
        <taxon>Sordariomycetes</taxon>
        <taxon>Hypocreomycetidae</taxon>
        <taxon>Glomerellales</taxon>
        <taxon>Plectosphaerellaceae</taxon>
        <taxon>Plectosphaerella</taxon>
    </lineage>
</organism>
<evidence type="ECO:0000313" key="4">
    <source>
        <dbReference type="Proteomes" id="UP000813385"/>
    </source>
</evidence>
<comment type="caution">
    <text evidence="3">The sequence shown here is derived from an EMBL/GenBank/DDBJ whole genome shotgun (WGS) entry which is preliminary data.</text>
</comment>
<feature type="region of interest" description="Disordered" evidence="2">
    <location>
        <begin position="359"/>
        <end position="400"/>
    </location>
</feature>
<dbReference type="AlphaFoldDB" id="A0A8K0TNN6"/>
<feature type="region of interest" description="Disordered" evidence="2">
    <location>
        <begin position="70"/>
        <end position="222"/>
    </location>
</feature>
<keyword evidence="4" id="KW-1185">Reference proteome</keyword>
<evidence type="ECO:0000313" key="3">
    <source>
        <dbReference type="EMBL" id="KAH7375190.1"/>
    </source>
</evidence>
<reference evidence="3" key="1">
    <citation type="journal article" date="2021" name="Nat. Commun.">
        <title>Genetic determinants of endophytism in the Arabidopsis root mycobiome.</title>
        <authorList>
            <person name="Mesny F."/>
            <person name="Miyauchi S."/>
            <person name="Thiergart T."/>
            <person name="Pickel B."/>
            <person name="Atanasova L."/>
            <person name="Karlsson M."/>
            <person name="Huettel B."/>
            <person name="Barry K.W."/>
            <person name="Haridas S."/>
            <person name="Chen C."/>
            <person name="Bauer D."/>
            <person name="Andreopoulos W."/>
            <person name="Pangilinan J."/>
            <person name="LaButti K."/>
            <person name="Riley R."/>
            <person name="Lipzen A."/>
            <person name="Clum A."/>
            <person name="Drula E."/>
            <person name="Henrissat B."/>
            <person name="Kohler A."/>
            <person name="Grigoriev I.V."/>
            <person name="Martin F.M."/>
            <person name="Hacquard S."/>
        </authorList>
    </citation>
    <scope>NUCLEOTIDE SEQUENCE</scope>
    <source>
        <strain evidence="3">MPI-CAGE-AT-0016</strain>
    </source>
</reference>
<feature type="region of interest" description="Disordered" evidence="2">
    <location>
        <begin position="249"/>
        <end position="288"/>
    </location>
</feature>
<protein>
    <submittedName>
        <fullName evidence="3">Uncharacterized protein</fullName>
    </submittedName>
</protein>
<feature type="region of interest" description="Disordered" evidence="2">
    <location>
        <begin position="435"/>
        <end position="540"/>
    </location>
</feature>
<dbReference type="EMBL" id="JAGPXD010000001">
    <property type="protein sequence ID" value="KAH7375190.1"/>
    <property type="molecule type" value="Genomic_DNA"/>
</dbReference>
<feature type="compositionally biased region" description="Polar residues" evidence="2">
    <location>
        <begin position="250"/>
        <end position="259"/>
    </location>
</feature>
<dbReference type="PANTHER" id="PTHR40130">
    <property type="entry name" value="EXPRESSED PROTEIN"/>
    <property type="match status" value="1"/>
</dbReference>
<evidence type="ECO:0000256" key="1">
    <source>
        <dbReference type="SAM" id="Coils"/>
    </source>
</evidence>